<evidence type="ECO:0000256" key="1">
    <source>
        <dbReference type="SAM" id="Coils"/>
    </source>
</evidence>
<evidence type="ECO:0000313" key="5">
    <source>
        <dbReference type="WBParaSite" id="HPBE_0001043801-mRNA-1"/>
    </source>
</evidence>
<dbReference type="WBParaSite" id="HPBE_0001043801-mRNA-1">
    <property type="protein sequence ID" value="HPBE_0001043801-mRNA-1"/>
    <property type="gene ID" value="HPBE_0001043801"/>
</dbReference>
<feature type="compositionally biased region" description="Acidic residues" evidence="2">
    <location>
        <begin position="175"/>
        <end position="189"/>
    </location>
</feature>
<accession>A0A3P7ZM04</accession>
<evidence type="ECO:0000256" key="2">
    <source>
        <dbReference type="SAM" id="MobiDB-lite"/>
    </source>
</evidence>
<reference evidence="3 4" key="1">
    <citation type="submission" date="2018-11" db="EMBL/GenBank/DDBJ databases">
        <authorList>
            <consortium name="Pathogen Informatics"/>
        </authorList>
    </citation>
    <scope>NUCLEOTIDE SEQUENCE [LARGE SCALE GENOMIC DNA]</scope>
</reference>
<gene>
    <name evidence="3" type="ORF">HPBE_LOCUS10439</name>
</gene>
<dbReference type="AlphaFoldDB" id="A0A183FRH7"/>
<evidence type="ECO:0000313" key="4">
    <source>
        <dbReference type="Proteomes" id="UP000050761"/>
    </source>
</evidence>
<accession>A0A183FRH7</accession>
<dbReference type="Proteomes" id="UP000050761">
    <property type="component" value="Unassembled WGS sequence"/>
</dbReference>
<dbReference type="OrthoDB" id="5876128at2759"/>
<sequence length="195" mass="22338">MMDSSTSSEARYAELFSLFESASQEYFVDNQESGFNDLLSRTRQLSSEIGKAKISKCQVAQKLQCKLQSTAQRLAEVESLRELWRTECENQRQLEAELESKTRELCERNQELSKQLEEKSLEGDKLDYELGKSLEKVSRWSIESYPFRINTKLSAKASDLFRVVLPPAEQSLEPPGDEQMDSVLNEEDNTSYITG</sequence>
<keyword evidence="4" id="KW-1185">Reference proteome</keyword>
<feature type="coiled-coil region" evidence="1">
    <location>
        <begin position="60"/>
        <end position="122"/>
    </location>
</feature>
<organism evidence="4 5">
    <name type="scientific">Heligmosomoides polygyrus</name>
    <name type="common">Parasitic roundworm</name>
    <dbReference type="NCBI Taxonomy" id="6339"/>
    <lineage>
        <taxon>Eukaryota</taxon>
        <taxon>Metazoa</taxon>
        <taxon>Ecdysozoa</taxon>
        <taxon>Nematoda</taxon>
        <taxon>Chromadorea</taxon>
        <taxon>Rhabditida</taxon>
        <taxon>Rhabditina</taxon>
        <taxon>Rhabditomorpha</taxon>
        <taxon>Strongyloidea</taxon>
        <taxon>Heligmosomidae</taxon>
        <taxon>Heligmosomoides</taxon>
    </lineage>
</organism>
<reference evidence="5" key="2">
    <citation type="submission" date="2019-09" db="UniProtKB">
        <authorList>
            <consortium name="WormBaseParasite"/>
        </authorList>
    </citation>
    <scope>IDENTIFICATION</scope>
</reference>
<feature type="region of interest" description="Disordered" evidence="2">
    <location>
        <begin position="168"/>
        <end position="195"/>
    </location>
</feature>
<dbReference type="EMBL" id="UZAH01026766">
    <property type="protein sequence ID" value="VDO85094.1"/>
    <property type="molecule type" value="Genomic_DNA"/>
</dbReference>
<keyword evidence="1" id="KW-0175">Coiled coil</keyword>
<evidence type="ECO:0000313" key="3">
    <source>
        <dbReference type="EMBL" id="VDO85094.1"/>
    </source>
</evidence>
<protein>
    <submittedName>
        <fullName evidence="5">Protein CHUP1, chloroplastic</fullName>
    </submittedName>
</protein>
<proteinExistence type="predicted"/>
<name>A0A183FRH7_HELPZ</name>